<keyword evidence="1" id="KW-0472">Membrane</keyword>
<evidence type="ECO:0000256" key="1">
    <source>
        <dbReference type="SAM" id="Phobius"/>
    </source>
</evidence>
<evidence type="ECO:0000313" key="2">
    <source>
        <dbReference type="EMBL" id="MBV0900698.1"/>
    </source>
</evidence>
<feature type="transmembrane region" description="Helical" evidence="1">
    <location>
        <begin position="79"/>
        <end position="98"/>
    </location>
</feature>
<organism evidence="2 3">
    <name type="scientific">Haloarcula salina</name>
    <dbReference type="NCBI Taxonomy" id="1429914"/>
    <lineage>
        <taxon>Archaea</taxon>
        <taxon>Methanobacteriati</taxon>
        <taxon>Methanobacteriota</taxon>
        <taxon>Stenosarchaea group</taxon>
        <taxon>Halobacteria</taxon>
        <taxon>Halobacteriales</taxon>
        <taxon>Haloarculaceae</taxon>
        <taxon>Haloarcula</taxon>
    </lineage>
</organism>
<name>A0AA41KHK4_9EURY</name>
<evidence type="ECO:0000313" key="3">
    <source>
        <dbReference type="Proteomes" id="UP001166304"/>
    </source>
</evidence>
<keyword evidence="3" id="KW-1185">Reference proteome</keyword>
<dbReference type="Proteomes" id="UP001166304">
    <property type="component" value="Unassembled WGS sequence"/>
</dbReference>
<keyword evidence="1" id="KW-0812">Transmembrane</keyword>
<feature type="transmembrane region" description="Helical" evidence="1">
    <location>
        <begin position="46"/>
        <end position="67"/>
    </location>
</feature>
<dbReference type="InterPro" id="IPR055894">
    <property type="entry name" value="DUF7471"/>
</dbReference>
<proteinExistence type="predicted"/>
<protein>
    <submittedName>
        <fullName evidence="2">Uncharacterized protein</fullName>
    </submittedName>
</protein>
<feature type="transmembrane region" description="Helical" evidence="1">
    <location>
        <begin position="17"/>
        <end position="39"/>
    </location>
</feature>
<accession>A0AA41KHK4</accession>
<comment type="caution">
    <text evidence="2">The sequence shown here is derived from an EMBL/GenBank/DDBJ whole genome shotgun (WGS) entry which is preliminary data.</text>
</comment>
<sequence>MRPAHVGGHLGGFHADIAAVLLVSTLAGAALCGLAVVAYRRRRSRSYLLVVVALAALLARPLVALGSSAAMVSAETHHLIEHALDTVFVALVLAAVYYTRSVEKRLDEGEL</sequence>
<reference evidence="2" key="1">
    <citation type="submission" date="2021-06" db="EMBL/GenBank/DDBJ databases">
        <title>New haloarchaea isolates fom saline soil.</title>
        <authorList>
            <person name="Duran-Viseras A."/>
            <person name="Sanchez-Porro C.S."/>
            <person name="Ventosa A."/>
        </authorList>
    </citation>
    <scope>NUCLEOTIDE SEQUENCE</scope>
    <source>
        <strain evidence="2">JCM 18369</strain>
    </source>
</reference>
<dbReference type="Pfam" id="PF24283">
    <property type="entry name" value="DUF7471"/>
    <property type="match status" value="1"/>
</dbReference>
<dbReference type="EMBL" id="JAHQXE010000001">
    <property type="protein sequence ID" value="MBV0900698.1"/>
    <property type="molecule type" value="Genomic_DNA"/>
</dbReference>
<keyword evidence="1" id="KW-1133">Transmembrane helix</keyword>
<gene>
    <name evidence="2" type="ORF">KTS37_02755</name>
</gene>
<dbReference type="AlphaFoldDB" id="A0AA41KHK4"/>